<proteinExistence type="predicted"/>
<keyword evidence="2" id="KW-1185">Reference proteome</keyword>
<accession>A0A915IIP5</accession>
<sequence length="110" mass="12272">MYRCDIGLSQLGQHTRNNQTPATGEKSYGINMKWRRCGNPCERTCRDVVAKRPENSKCPTKCARPGCYCTSAKSLFTTSIGQIVCVKVMRSLIIPLYIVGFYSSIDAGNR</sequence>
<dbReference type="CDD" id="cd19941">
    <property type="entry name" value="TIL"/>
    <property type="match status" value="1"/>
</dbReference>
<evidence type="ECO:0000313" key="2">
    <source>
        <dbReference type="Proteomes" id="UP000887565"/>
    </source>
</evidence>
<feature type="domain" description="TIL" evidence="1">
    <location>
        <begin position="31"/>
        <end position="75"/>
    </location>
</feature>
<dbReference type="WBParaSite" id="nRc.2.0.1.t14047-RA">
    <property type="protein sequence ID" value="nRc.2.0.1.t14047-RA"/>
    <property type="gene ID" value="nRc.2.0.1.g14047"/>
</dbReference>
<dbReference type="InterPro" id="IPR002919">
    <property type="entry name" value="TIL_dom"/>
</dbReference>
<dbReference type="Pfam" id="PF01826">
    <property type="entry name" value="TIL"/>
    <property type="match status" value="1"/>
</dbReference>
<dbReference type="Gene3D" id="2.10.25.10">
    <property type="entry name" value="Laminin"/>
    <property type="match status" value="1"/>
</dbReference>
<organism evidence="2 3">
    <name type="scientific">Romanomermis culicivorax</name>
    <name type="common">Nematode worm</name>
    <dbReference type="NCBI Taxonomy" id="13658"/>
    <lineage>
        <taxon>Eukaryota</taxon>
        <taxon>Metazoa</taxon>
        <taxon>Ecdysozoa</taxon>
        <taxon>Nematoda</taxon>
        <taxon>Enoplea</taxon>
        <taxon>Dorylaimia</taxon>
        <taxon>Mermithida</taxon>
        <taxon>Mermithoidea</taxon>
        <taxon>Mermithidae</taxon>
        <taxon>Romanomermis</taxon>
    </lineage>
</organism>
<evidence type="ECO:0000259" key="1">
    <source>
        <dbReference type="Pfam" id="PF01826"/>
    </source>
</evidence>
<dbReference type="AlphaFoldDB" id="A0A915IIP5"/>
<dbReference type="Proteomes" id="UP000887565">
    <property type="component" value="Unplaced"/>
</dbReference>
<protein>
    <submittedName>
        <fullName evidence="3">TIL domain-containing protein</fullName>
    </submittedName>
</protein>
<name>A0A915IIP5_ROMCU</name>
<reference evidence="3" key="1">
    <citation type="submission" date="2022-11" db="UniProtKB">
        <authorList>
            <consortium name="WormBaseParasite"/>
        </authorList>
    </citation>
    <scope>IDENTIFICATION</scope>
</reference>
<evidence type="ECO:0000313" key="3">
    <source>
        <dbReference type="WBParaSite" id="nRc.2.0.1.t14047-RA"/>
    </source>
</evidence>